<dbReference type="Proteomes" id="UP000651010">
    <property type="component" value="Unassembled WGS sequence"/>
</dbReference>
<proteinExistence type="inferred from homology"/>
<dbReference type="InterPro" id="IPR011004">
    <property type="entry name" value="Trimer_LpxA-like_sf"/>
</dbReference>
<feature type="domain" description="PglD N-terminal" evidence="2">
    <location>
        <begin position="5"/>
        <end position="81"/>
    </location>
</feature>
<sequence length="210" mass="21080">MDKGVVVLGAGGHAKVCVELLLSMGREVAYCIGNDASDVSTCAGIPIIIGDEQLVQLRDQGYEEVFIAIGSNALRMRLAAKATGLGYRLVNAISPRAEISRSAKLGNGIAVMAGAVINAEAVIEDLAIINTGATIDHDCRIGQAVHIAPQSALAGNVSVGAGSFLGIGSKVIPEVSIGGGVTVGAGGVVISDIPARSTAVGVPAKVIKTV</sequence>
<dbReference type="Gene3D" id="2.160.10.10">
    <property type="entry name" value="Hexapeptide repeat proteins"/>
    <property type="match status" value="1"/>
</dbReference>
<organism evidence="3 4">
    <name type="scientific">Dyella acidiphila</name>
    <dbReference type="NCBI Taxonomy" id="2775866"/>
    <lineage>
        <taxon>Bacteria</taxon>
        <taxon>Pseudomonadati</taxon>
        <taxon>Pseudomonadota</taxon>
        <taxon>Gammaproteobacteria</taxon>
        <taxon>Lysobacterales</taxon>
        <taxon>Rhodanobacteraceae</taxon>
        <taxon>Dyella</taxon>
    </lineage>
</organism>
<dbReference type="NCBIfam" id="TIGR03570">
    <property type="entry name" value="NeuD_NnaD"/>
    <property type="match status" value="1"/>
</dbReference>
<dbReference type="PANTHER" id="PTHR43300:SF7">
    <property type="entry name" value="UDP-N-ACETYLBACILLOSAMINE N-ACETYLTRANSFERASE"/>
    <property type="match status" value="1"/>
</dbReference>
<evidence type="ECO:0000313" key="4">
    <source>
        <dbReference type="Proteomes" id="UP000651010"/>
    </source>
</evidence>
<evidence type="ECO:0000256" key="1">
    <source>
        <dbReference type="ARBA" id="ARBA00007274"/>
    </source>
</evidence>
<gene>
    <name evidence="3" type="ORF">IGX34_02270</name>
</gene>
<evidence type="ECO:0000313" key="3">
    <source>
        <dbReference type="EMBL" id="MBE1159192.1"/>
    </source>
</evidence>
<dbReference type="Gene3D" id="3.40.50.20">
    <property type="match status" value="1"/>
</dbReference>
<keyword evidence="4" id="KW-1185">Reference proteome</keyword>
<comment type="similarity">
    <text evidence="1">Belongs to the transferase hexapeptide repeat family.</text>
</comment>
<accession>A0ABR9G5A6</accession>
<dbReference type="CDD" id="cd03360">
    <property type="entry name" value="LbH_AT_putative"/>
    <property type="match status" value="1"/>
</dbReference>
<protein>
    <submittedName>
        <fullName evidence="3">NeuD/PglB/VioB family sugar acetyltransferase</fullName>
    </submittedName>
</protein>
<dbReference type="InterPro" id="IPR020019">
    <property type="entry name" value="AcTrfase_PglD-like"/>
</dbReference>
<dbReference type="Pfam" id="PF17836">
    <property type="entry name" value="PglD_N"/>
    <property type="match status" value="1"/>
</dbReference>
<dbReference type="EMBL" id="JACZZA010000001">
    <property type="protein sequence ID" value="MBE1159192.1"/>
    <property type="molecule type" value="Genomic_DNA"/>
</dbReference>
<dbReference type="InterPro" id="IPR041561">
    <property type="entry name" value="PglD_N"/>
</dbReference>
<evidence type="ECO:0000259" key="2">
    <source>
        <dbReference type="Pfam" id="PF17836"/>
    </source>
</evidence>
<reference evidence="3 4" key="1">
    <citation type="submission" date="2020-09" db="EMBL/GenBank/DDBJ databases">
        <title>Dyella sp. 7MK23 isolated from forest soil.</title>
        <authorList>
            <person name="Fu J."/>
        </authorList>
    </citation>
    <scope>NUCLEOTIDE SEQUENCE [LARGE SCALE GENOMIC DNA]</scope>
    <source>
        <strain evidence="3 4">7MK23</strain>
    </source>
</reference>
<dbReference type="SUPFAM" id="SSF51161">
    <property type="entry name" value="Trimeric LpxA-like enzymes"/>
    <property type="match status" value="1"/>
</dbReference>
<name>A0ABR9G5A6_9GAMM</name>
<dbReference type="PANTHER" id="PTHR43300">
    <property type="entry name" value="ACETYLTRANSFERASE"/>
    <property type="match status" value="1"/>
</dbReference>
<comment type="caution">
    <text evidence="3">The sequence shown here is derived from an EMBL/GenBank/DDBJ whole genome shotgun (WGS) entry which is preliminary data.</text>
</comment>
<dbReference type="InterPro" id="IPR050179">
    <property type="entry name" value="Trans_hexapeptide_repeat"/>
</dbReference>
<dbReference type="RefSeq" id="WP_192554034.1">
    <property type="nucleotide sequence ID" value="NZ_JACZZA010000001.1"/>
</dbReference>